<dbReference type="GO" id="GO:0005737">
    <property type="term" value="C:cytoplasm"/>
    <property type="evidence" value="ECO:0007669"/>
    <property type="project" value="UniProtKB-SubCell"/>
</dbReference>
<feature type="binding site" evidence="5">
    <location>
        <begin position="59"/>
        <end position="62"/>
    </location>
    <ligand>
        <name>GTP</name>
        <dbReference type="ChEBI" id="CHEBI:37565"/>
    </ligand>
</feature>
<dbReference type="GO" id="GO:0003924">
    <property type="term" value="F:GTPase activity"/>
    <property type="evidence" value="ECO:0007669"/>
    <property type="project" value="TreeGrafter"/>
</dbReference>
<evidence type="ECO:0000313" key="7">
    <source>
        <dbReference type="EMBL" id="GAN36880.1"/>
    </source>
</evidence>
<dbReference type="Pfam" id="PF01926">
    <property type="entry name" value="MMR_HSR1"/>
    <property type="match status" value="1"/>
</dbReference>
<reference evidence="8" key="1">
    <citation type="submission" date="2014-05" db="EMBL/GenBank/DDBJ databases">
        <title>Whole genome sequencing of Lactobacillus casei NRIC0644.</title>
        <authorList>
            <person name="Atarashi H."/>
            <person name="Yoshida Y."/>
            <person name="Fujimura S."/>
            <person name="Tanaka N."/>
            <person name="Shiwa Y."/>
            <person name="Yoshikawa H."/>
            <person name="Okada S."/>
            <person name="Nakagawa J."/>
        </authorList>
    </citation>
    <scope>NUCLEOTIDE SEQUENCE [LARGE SCALE GENOMIC DNA]</scope>
    <source>
        <strain evidence="8">NRIC0644</strain>
    </source>
</reference>
<dbReference type="SUPFAM" id="SSF52540">
    <property type="entry name" value="P-loop containing nucleoside triphosphate hydrolases"/>
    <property type="match status" value="1"/>
</dbReference>
<evidence type="ECO:0000256" key="5">
    <source>
        <dbReference type="PIRSR" id="PIRSR006230-1"/>
    </source>
</evidence>
<keyword evidence="4" id="KW-0963">Cytoplasm</keyword>
<comment type="subcellular location">
    <subcellularLocation>
        <location evidence="4">Cytoplasm</location>
    </subcellularLocation>
</comment>
<keyword evidence="2 4" id="KW-0547">Nucleotide-binding</keyword>
<dbReference type="PROSITE" id="PS51721">
    <property type="entry name" value="G_CP"/>
    <property type="match status" value="1"/>
</dbReference>
<dbReference type="EMBL" id="BAYM01000089">
    <property type="protein sequence ID" value="GAN36880.1"/>
    <property type="molecule type" value="Genomic_DNA"/>
</dbReference>
<dbReference type="AlphaFoldDB" id="A0A0C9NY28"/>
<dbReference type="InterPro" id="IPR006073">
    <property type="entry name" value="GTP-bd"/>
</dbReference>
<dbReference type="Gene3D" id="1.10.1580.10">
    <property type="match status" value="1"/>
</dbReference>
<dbReference type="InterPro" id="IPR019991">
    <property type="entry name" value="GTP-bd_ribosome_bgen"/>
</dbReference>
<feature type="domain" description="CP-type G" evidence="6">
    <location>
        <begin position="15"/>
        <end position="179"/>
    </location>
</feature>
<dbReference type="PANTHER" id="PTHR45782:SF4">
    <property type="entry name" value="MITOCHONDRIAL RIBOSOME-ASSOCIATED GTPASE 1"/>
    <property type="match status" value="1"/>
</dbReference>
<dbReference type="PANTHER" id="PTHR45782">
    <property type="entry name" value="MITOCHONDRIAL RIBOSOME-ASSOCIATED GTPASE 1"/>
    <property type="match status" value="1"/>
</dbReference>
<dbReference type="GO" id="GO:0006412">
    <property type="term" value="P:translation"/>
    <property type="evidence" value="ECO:0007669"/>
    <property type="project" value="TreeGrafter"/>
</dbReference>
<dbReference type="InterPro" id="IPR030378">
    <property type="entry name" value="G_CP_dom"/>
</dbReference>
<dbReference type="GO" id="GO:0005525">
    <property type="term" value="F:GTP binding"/>
    <property type="evidence" value="ECO:0007669"/>
    <property type="project" value="UniProtKB-KW"/>
</dbReference>
<dbReference type="InterPro" id="IPR023179">
    <property type="entry name" value="GTP-bd_ortho_bundle_sf"/>
</dbReference>
<comment type="function">
    <text evidence="4">Required for a late step of 50S ribosomal subunit assembly. Has GTPase activity.</text>
</comment>
<keyword evidence="3 4" id="KW-0342">GTP-binding</keyword>
<evidence type="ECO:0000256" key="3">
    <source>
        <dbReference type="ARBA" id="ARBA00023134"/>
    </source>
</evidence>
<accession>A0A0C9NY28</accession>
<evidence type="ECO:0000256" key="4">
    <source>
        <dbReference type="PIRNR" id="PIRNR006230"/>
    </source>
</evidence>
<gene>
    <name evidence="7" type="ORF">LC0644_1469</name>
</gene>
<comment type="similarity">
    <text evidence="4">Belongs to the TRAFAC class YlqF/YawG GTPase family. MTG1 subfamily.</text>
</comment>
<comment type="caution">
    <text evidence="7">The sequence shown here is derived from an EMBL/GenBank/DDBJ whole genome shotgun (WGS) entry which is preliminary data.</text>
</comment>
<evidence type="ECO:0000256" key="2">
    <source>
        <dbReference type="ARBA" id="ARBA00022741"/>
    </source>
</evidence>
<dbReference type="InterPro" id="IPR027417">
    <property type="entry name" value="P-loop_NTPase"/>
</dbReference>
<dbReference type="Proteomes" id="UP000032552">
    <property type="component" value="Unassembled WGS sequence"/>
</dbReference>
<dbReference type="InterPro" id="IPR016478">
    <property type="entry name" value="GTPase_MTG1"/>
</dbReference>
<dbReference type="FunFam" id="3.40.50.300:FF:000590">
    <property type="entry name" value="Ribosome biogenesis GTPase A"/>
    <property type="match status" value="1"/>
</dbReference>
<dbReference type="RefSeq" id="WP_003602225.1">
    <property type="nucleotide sequence ID" value="NZ_BAYM01000089.1"/>
</dbReference>
<dbReference type="CDD" id="cd01856">
    <property type="entry name" value="YlqF"/>
    <property type="match status" value="1"/>
</dbReference>
<sequence>MAQIQWFPGHMAKARKQVQEKIKQVDLVLEVVDARTPESSRNPMLDELVADKPRIMVLNKQDLADPALTAAWVQYYQDQGFAAIAIDAQHAKRLQQIPQLATKLMAEKIARKKARGIRNPMIKAMCIGIPNVGKSTVLNRLVRRNIAVTGNKPGVTKNQQWLKASDNFQLLDTPGILWPKFASQTIGMRLAFTGAIADAVFQEDMVGLYGLTYFMAHYPAALKKAYHVTDDDLNEAPHDLLVKLTKSQGFAEAYDRMAERLIFDARQGKLGRFTLEKPGETDADAE</sequence>
<dbReference type="Gene3D" id="3.40.50.300">
    <property type="entry name" value="P-loop containing nucleotide triphosphate hydrolases"/>
    <property type="match status" value="1"/>
</dbReference>
<evidence type="ECO:0000256" key="1">
    <source>
        <dbReference type="ARBA" id="ARBA00014898"/>
    </source>
</evidence>
<name>A0A0C9NY28_LACPA</name>
<dbReference type="NCBIfam" id="TIGR03596">
    <property type="entry name" value="GTPase_YlqF"/>
    <property type="match status" value="1"/>
</dbReference>
<proteinExistence type="inferred from homology"/>
<dbReference type="PIRSF" id="PIRSF006230">
    <property type="entry name" value="MG442"/>
    <property type="match status" value="1"/>
</dbReference>
<evidence type="ECO:0000259" key="6">
    <source>
        <dbReference type="PROSITE" id="PS51721"/>
    </source>
</evidence>
<feature type="binding site" evidence="5">
    <location>
        <begin position="131"/>
        <end position="136"/>
    </location>
    <ligand>
        <name>GTP</name>
        <dbReference type="ChEBI" id="CHEBI:37565"/>
    </ligand>
</feature>
<protein>
    <recommendedName>
        <fullName evidence="1 4">Ribosome biogenesis GTPase A</fullName>
    </recommendedName>
</protein>
<feature type="binding site" evidence="5">
    <location>
        <position position="175"/>
    </location>
    <ligand>
        <name>GTP</name>
        <dbReference type="ChEBI" id="CHEBI:37565"/>
    </ligand>
</feature>
<organism evidence="7 8">
    <name type="scientific">Lacticaseibacillus paracasei NRIC 0644</name>
    <dbReference type="NCBI Taxonomy" id="1435038"/>
    <lineage>
        <taxon>Bacteria</taxon>
        <taxon>Bacillati</taxon>
        <taxon>Bacillota</taxon>
        <taxon>Bacilli</taxon>
        <taxon>Lactobacillales</taxon>
        <taxon>Lactobacillaceae</taxon>
        <taxon>Lacticaseibacillus</taxon>
    </lineage>
</organism>
<evidence type="ECO:0000313" key="8">
    <source>
        <dbReference type="Proteomes" id="UP000032552"/>
    </source>
</evidence>